<keyword evidence="7 9" id="KW-0675">Receptor</keyword>
<dbReference type="InterPro" id="IPR017452">
    <property type="entry name" value="GPCR_Rhodpsn_7TM"/>
</dbReference>
<feature type="transmembrane region" description="Helical" evidence="10">
    <location>
        <begin position="100"/>
        <end position="122"/>
    </location>
</feature>
<dbReference type="EMBL" id="MU826827">
    <property type="protein sequence ID" value="KAJ7374775.1"/>
    <property type="molecule type" value="Genomic_DNA"/>
</dbReference>
<evidence type="ECO:0000313" key="12">
    <source>
        <dbReference type="EMBL" id="KAJ7374775.1"/>
    </source>
</evidence>
<dbReference type="CDD" id="cd00637">
    <property type="entry name" value="7tm_classA_rhodopsin-like"/>
    <property type="match status" value="1"/>
</dbReference>
<dbReference type="OrthoDB" id="5975272at2759"/>
<sequence length="320" mass="35852">MLVLNVSSSSNCPSDYSLADHVVVAKSLVGVNICASILGILGNLLVCIAVFTTQGMTSSFHYFISSLAAADLTVALVDQPLFITLIIARINAKCLPDVDFAFRVVGNFACAVSLLTLALIALDRCLYVSPKFNYKNTMTAKKKIVLAVVWLLACVYSAIRVTLDKEITSYLTATVFGICYVEMIACYSIVYYQVFKQRKRLAASRVQNSVRTGAVEQAETLETEAENNTTERRFARTIVMVLVVFTAGWFLLFYLRLTQPKKNYGIMYNVARTVAFSSSSINPVLYCFNNKEYRQAFKRISLRLFLGGPKKRREKYQRIK</sequence>
<dbReference type="Gene3D" id="1.20.1070.10">
    <property type="entry name" value="Rhodopsin 7-helix transmembrane proteins"/>
    <property type="match status" value="1"/>
</dbReference>
<dbReference type="PANTHER" id="PTHR24249">
    <property type="entry name" value="HISTAMINE RECEPTOR-RELATED G-PROTEIN COUPLED RECEPTOR"/>
    <property type="match status" value="1"/>
</dbReference>
<dbReference type="PROSITE" id="PS00237">
    <property type="entry name" value="G_PROTEIN_RECEP_F1_1"/>
    <property type="match status" value="1"/>
</dbReference>
<dbReference type="PROSITE" id="PS50262">
    <property type="entry name" value="G_PROTEIN_RECEP_F1_2"/>
    <property type="match status" value="1"/>
</dbReference>
<evidence type="ECO:0000256" key="4">
    <source>
        <dbReference type="ARBA" id="ARBA00022989"/>
    </source>
</evidence>
<name>A0A9X0CTB0_9CNID</name>
<keyword evidence="5 9" id="KW-0297">G-protein coupled receptor</keyword>
<keyword evidence="13" id="KW-1185">Reference proteome</keyword>
<dbReference type="Pfam" id="PF00001">
    <property type="entry name" value="7tm_1"/>
    <property type="match status" value="2"/>
</dbReference>
<dbReference type="Proteomes" id="UP001163046">
    <property type="component" value="Unassembled WGS sequence"/>
</dbReference>
<keyword evidence="3 9" id="KW-0812">Transmembrane</keyword>
<evidence type="ECO:0000256" key="2">
    <source>
        <dbReference type="ARBA" id="ARBA00022475"/>
    </source>
</evidence>
<comment type="similarity">
    <text evidence="9">Belongs to the G-protein coupled receptor 1 family.</text>
</comment>
<evidence type="ECO:0000256" key="3">
    <source>
        <dbReference type="ARBA" id="ARBA00022692"/>
    </source>
</evidence>
<evidence type="ECO:0000256" key="6">
    <source>
        <dbReference type="ARBA" id="ARBA00023136"/>
    </source>
</evidence>
<feature type="transmembrane region" description="Helical" evidence="10">
    <location>
        <begin position="28"/>
        <end position="51"/>
    </location>
</feature>
<organism evidence="12 13">
    <name type="scientific">Desmophyllum pertusum</name>
    <dbReference type="NCBI Taxonomy" id="174260"/>
    <lineage>
        <taxon>Eukaryota</taxon>
        <taxon>Metazoa</taxon>
        <taxon>Cnidaria</taxon>
        <taxon>Anthozoa</taxon>
        <taxon>Hexacorallia</taxon>
        <taxon>Scleractinia</taxon>
        <taxon>Caryophylliina</taxon>
        <taxon>Caryophylliidae</taxon>
        <taxon>Desmophyllum</taxon>
    </lineage>
</organism>
<evidence type="ECO:0000256" key="8">
    <source>
        <dbReference type="ARBA" id="ARBA00023224"/>
    </source>
</evidence>
<evidence type="ECO:0000256" key="9">
    <source>
        <dbReference type="RuleBase" id="RU000688"/>
    </source>
</evidence>
<dbReference type="InterPro" id="IPR000276">
    <property type="entry name" value="GPCR_Rhodpsn"/>
</dbReference>
<keyword evidence="6 10" id="KW-0472">Membrane</keyword>
<dbReference type="GO" id="GO:0005886">
    <property type="term" value="C:plasma membrane"/>
    <property type="evidence" value="ECO:0007669"/>
    <property type="project" value="UniProtKB-SubCell"/>
</dbReference>
<evidence type="ECO:0000259" key="11">
    <source>
        <dbReference type="PROSITE" id="PS50262"/>
    </source>
</evidence>
<evidence type="ECO:0000256" key="10">
    <source>
        <dbReference type="SAM" id="Phobius"/>
    </source>
</evidence>
<comment type="subcellular location">
    <subcellularLocation>
        <location evidence="1">Cell membrane</location>
        <topology evidence="1">Multi-pass membrane protein</topology>
    </subcellularLocation>
</comment>
<dbReference type="PRINTS" id="PR00237">
    <property type="entry name" value="GPCRRHODOPSN"/>
</dbReference>
<feature type="transmembrane region" description="Helical" evidence="10">
    <location>
        <begin position="143"/>
        <end position="163"/>
    </location>
</feature>
<feature type="transmembrane region" description="Helical" evidence="10">
    <location>
        <begin position="266"/>
        <end position="288"/>
    </location>
</feature>
<evidence type="ECO:0000256" key="5">
    <source>
        <dbReference type="ARBA" id="ARBA00023040"/>
    </source>
</evidence>
<feature type="transmembrane region" description="Helical" evidence="10">
    <location>
        <begin position="63"/>
        <end position="88"/>
    </location>
</feature>
<comment type="caution">
    <text evidence="12">The sequence shown here is derived from an EMBL/GenBank/DDBJ whole genome shotgun (WGS) entry which is preliminary data.</text>
</comment>
<protein>
    <submittedName>
        <fullName evidence="12">Melanocortin receptor 5</fullName>
    </submittedName>
</protein>
<evidence type="ECO:0000256" key="7">
    <source>
        <dbReference type="ARBA" id="ARBA00023170"/>
    </source>
</evidence>
<keyword evidence="2" id="KW-1003">Cell membrane</keyword>
<keyword evidence="8 9" id="KW-0807">Transducer</keyword>
<reference evidence="12" key="1">
    <citation type="submission" date="2023-01" db="EMBL/GenBank/DDBJ databases">
        <title>Genome assembly of the deep-sea coral Lophelia pertusa.</title>
        <authorList>
            <person name="Herrera S."/>
            <person name="Cordes E."/>
        </authorList>
    </citation>
    <scope>NUCLEOTIDE SEQUENCE</scope>
    <source>
        <strain evidence="12">USNM1676648</strain>
        <tissue evidence="12">Polyp</tissue>
    </source>
</reference>
<evidence type="ECO:0000256" key="1">
    <source>
        <dbReference type="ARBA" id="ARBA00004651"/>
    </source>
</evidence>
<feature type="transmembrane region" description="Helical" evidence="10">
    <location>
        <begin position="169"/>
        <end position="192"/>
    </location>
</feature>
<dbReference type="InterPro" id="IPR050569">
    <property type="entry name" value="TAAR"/>
</dbReference>
<feature type="transmembrane region" description="Helical" evidence="10">
    <location>
        <begin position="234"/>
        <end position="254"/>
    </location>
</feature>
<dbReference type="AlphaFoldDB" id="A0A9X0CTB0"/>
<dbReference type="GO" id="GO:0004930">
    <property type="term" value="F:G protein-coupled receptor activity"/>
    <property type="evidence" value="ECO:0007669"/>
    <property type="project" value="UniProtKB-KW"/>
</dbReference>
<gene>
    <name evidence="12" type="primary">MC5R_1</name>
    <name evidence="12" type="ORF">OS493_005125</name>
</gene>
<feature type="domain" description="G-protein coupled receptors family 1 profile" evidence="11">
    <location>
        <begin position="42"/>
        <end position="286"/>
    </location>
</feature>
<evidence type="ECO:0000313" key="13">
    <source>
        <dbReference type="Proteomes" id="UP001163046"/>
    </source>
</evidence>
<keyword evidence="4 10" id="KW-1133">Transmembrane helix</keyword>
<dbReference type="SMART" id="SM01381">
    <property type="entry name" value="7TM_GPCR_Srsx"/>
    <property type="match status" value="1"/>
</dbReference>
<proteinExistence type="inferred from homology"/>
<dbReference type="PANTHER" id="PTHR24249:SF372">
    <property type="entry name" value="G-PROTEIN COUPLED RECEPTORS FAMILY 1 PROFILE DOMAIN-CONTAINING PROTEIN"/>
    <property type="match status" value="1"/>
</dbReference>
<dbReference type="SUPFAM" id="SSF81321">
    <property type="entry name" value="Family A G protein-coupled receptor-like"/>
    <property type="match status" value="1"/>
</dbReference>
<accession>A0A9X0CTB0</accession>